<name>A0ABP8M0X7_9BACT</name>
<dbReference type="InterPro" id="IPR021133">
    <property type="entry name" value="HEAT_type_2"/>
</dbReference>
<dbReference type="SMART" id="SM00567">
    <property type="entry name" value="EZ_HEAT"/>
    <property type="match status" value="4"/>
</dbReference>
<dbReference type="Proteomes" id="UP001500552">
    <property type="component" value="Unassembled WGS sequence"/>
</dbReference>
<evidence type="ECO:0000313" key="6">
    <source>
        <dbReference type="EMBL" id="GAA4442117.1"/>
    </source>
</evidence>
<dbReference type="PRINTS" id="PR00153">
    <property type="entry name" value="CSAPPISMRASE"/>
</dbReference>
<dbReference type="PANTHER" id="PTHR45625:SF4">
    <property type="entry name" value="PEPTIDYLPROLYL ISOMERASE DOMAIN AND WD REPEAT-CONTAINING PROTEIN 1"/>
    <property type="match status" value="1"/>
</dbReference>
<evidence type="ECO:0000256" key="1">
    <source>
        <dbReference type="ARBA" id="ARBA00007365"/>
    </source>
</evidence>
<proteinExistence type="inferred from homology"/>
<keyword evidence="3" id="KW-0697">Rotamase</keyword>
<reference evidence="7" key="1">
    <citation type="journal article" date="2019" name="Int. J. Syst. Evol. Microbiol.">
        <title>The Global Catalogue of Microorganisms (GCM) 10K type strain sequencing project: providing services to taxonomists for standard genome sequencing and annotation.</title>
        <authorList>
            <consortium name="The Broad Institute Genomics Platform"/>
            <consortium name="The Broad Institute Genome Sequencing Center for Infectious Disease"/>
            <person name="Wu L."/>
            <person name="Ma J."/>
        </authorList>
    </citation>
    <scope>NUCLEOTIDE SEQUENCE [LARGE SCALE GENOMIC DNA]</scope>
    <source>
        <strain evidence="7">JCM 17926</strain>
    </source>
</reference>
<dbReference type="PROSITE" id="PS50077">
    <property type="entry name" value="HEAT_REPEAT"/>
    <property type="match status" value="1"/>
</dbReference>
<feature type="domain" description="PPIase cyclophilin-type" evidence="5">
    <location>
        <begin position="535"/>
        <end position="656"/>
    </location>
</feature>
<dbReference type="InterPro" id="IPR016024">
    <property type="entry name" value="ARM-type_fold"/>
</dbReference>
<accession>A0ABP8M0X7</accession>
<gene>
    <name evidence="6" type="ORF">GCM10023188_41430</name>
</gene>
<dbReference type="InterPro" id="IPR004155">
    <property type="entry name" value="PBS_lyase_HEAT"/>
</dbReference>
<dbReference type="EMBL" id="BAABHC010000029">
    <property type="protein sequence ID" value="GAA4442117.1"/>
    <property type="molecule type" value="Genomic_DNA"/>
</dbReference>
<comment type="similarity">
    <text evidence="1">Belongs to the cyclophilin-type PPIase family.</text>
</comment>
<dbReference type="EC" id="5.2.1.8" evidence="2"/>
<evidence type="ECO:0000259" key="5">
    <source>
        <dbReference type="PROSITE" id="PS50072"/>
    </source>
</evidence>
<protein>
    <recommendedName>
        <fullName evidence="2">peptidylprolyl isomerase</fullName>
        <ecNumber evidence="2">5.2.1.8</ecNumber>
    </recommendedName>
</protein>
<dbReference type="Pfam" id="PF13646">
    <property type="entry name" value="HEAT_2"/>
    <property type="match status" value="2"/>
</dbReference>
<dbReference type="InterPro" id="IPR029000">
    <property type="entry name" value="Cyclophilin-like_dom_sf"/>
</dbReference>
<dbReference type="SUPFAM" id="SSF50891">
    <property type="entry name" value="Cyclophilin-like"/>
    <property type="match status" value="1"/>
</dbReference>
<sequence>MEGLCHNLFNLSLYMNRHFKFSLTLALALGALSACQHLPLRRAKAPEATINKFSDNTLRRLYTLQDERNTTELLPYLSHPATQYRTEAALAFASVQDTLAVPALLHLLADSAVAVRRAAAYALGQTGSARAEQEVMRALKDEQNPAVQAALLEALGKVATPAGATFLNSYIPPNPTAKTGQAWGLYRAGLRQQVTQQGTAEAVHLLAADNPYEARLAAAHYLARTSKLDLTPYRRDLLTAATSDESPEVRMAVVQSLAKVRARDKAQFLSNILQSDPDYRVRLSAVRAMGGLEYAGIEQAVLAALQDSNINTAVATAEFLVANPNGVAVAPLAKLLPQLQDARVRGNLIWVILHNSQPQSKTFLNNRYKQQYRNARNPYEKAYLLRALSGDFGNYQYIADEMFAAQEPVVATTAMDALILMRQQPDFPKRMEEAFADILRQAVGTGDVALVGMAATAIRAPKLNLRPYYRDYSFLAQAQLKLQLPRDMETNIEIEKTLDYLNNRPESAAPQNPFTHPIDWDLARTIPTDQQVALHTEKGTITLQLLVEDAPGSVANFVELARQDFFDSLYFHRVVPNFVVQGGDKRGDGWGSSDYSIRSELAPLRYMEGYIGMASAGKDTESNQWFITHSPAPHLDGRYTIFAKVISGMEVVHQLEVGDRMLDVELKQAVNKTVSAR</sequence>
<dbReference type="PROSITE" id="PS50072">
    <property type="entry name" value="CSA_PPIASE_2"/>
    <property type="match status" value="1"/>
</dbReference>
<evidence type="ECO:0000256" key="3">
    <source>
        <dbReference type="ARBA" id="ARBA00023110"/>
    </source>
</evidence>
<comment type="caution">
    <text evidence="6">The sequence shown here is derived from an EMBL/GenBank/DDBJ whole genome shotgun (WGS) entry which is preliminary data.</text>
</comment>
<evidence type="ECO:0000313" key="7">
    <source>
        <dbReference type="Proteomes" id="UP001500552"/>
    </source>
</evidence>
<evidence type="ECO:0000256" key="2">
    <source>
        <dbReference type="ARBA" id="ARBA00013194"/>
    </source>
</evidence>
<dbReference type="PANTHER" id="PTHR45625">
    <property type="entry name" value="PEPTIDYL-PROLYL CIS-TRANS ISOMERASE-RELATED"/>
    <property type="match status" value="1"/>
</dbReference>
<dbReference type="PROSITE" id="PS00170">
    <property type="entry name" value="CSA_PPIASE_1"/>
    <property type="match status" value="1"/>
</dbReference>
<dbReference type="SUPFAM" id="SSF48371">
    <property type="entry name" value="ARM repeat"/>
    <property type="match status" value="1"/>
</dbReference>
<organism evidence="6 7">
    <name type="scientific">Pontibacter saemangeumensis</name>
    <dbReference type="NCBI Taxonomy" id="1084525"/>
    <lineage>
        <taxon>Bacteria</taxon>
        <taxon>Pseudomonadati</taxon>
        <taxon>Bacteroidota</taxon>
        <taxon>Cytophagia</taxon>
        <taxon>Cytophagales</taxon>
        <taxon>Hymenobacteraceae</taxon>
        <taxon>Pontibacter</taxon>
    </lineage>
</organism>
<keyword evidence="7" id="KW-1185">Reference proteome</keyword>
<dbReference type="Gene3D" id="2.40.100.10">
    <property type="entry name" value="Cyclophilin-like"/>
    <property type="match status" value="1"/>
</dbReference>
<dbReference type="InterPro" id="IPR044666">
    <property type="entry name" value="Cyclophilin_A-like"/>
</dbReference>
<dbReference type="InterPro" id="IPR011989">
    <property type="entry name" value="ARM-like"/>
</dbReference>
<dbReference type="CDD" id="cd00317">
    <property type="entry name" value="cyclophilin"/>
    <property type="match status" value="1"/>
</dbReference>
<evidence type="ECO:0000256" key="4">
    <source>
        <dbReference type="ARBA" id="ARBA00023235"/>
    </source>
</evidence>
<dbReference type="Pfam" id="PF00160">
    <property type="entry name" value="Pro_isomerase"/>
    <property type="match status" value="1"/>
</dbReference>
<dbReference type="InterPro" id="IPR020892">
    <property type="entry name" value="Cyclophilin-type_PPIase_CS"/>
</dbReference>
<dbReference type="InterPro" id="IPR002130">
    <property type="entry name" value="Cyclophilin-type_PPIase_dom"/>
</dbReference>
<dbReference type="Gene3D" id="1.25.10.10">
    <property type="entry name" value="Leucine-rich Repeat Variant"/>
    <property type="match status" value="2"/>
</dbReference>
<keyword evidence="4" id="KW-0413">Isomerase</keyword>